<dbReference type="AlphaFoldDB" id="M6VQ16"/>
<name>M6VQ16_9LEPT</name>
<evidence type="ECO:0000313" key="3">
    <source>
        <dbReference type="EMBL" id="EMO51668.1"/>
    </source>
</evidence>
<dbReference type="EMBL" id="AKWD02000069">
    <property type="protein sequence ID" value="EMO51668.1"/>
    <property type="molecule type" value="Genomic_DNA"/>
</dbReference>
<proteinExistence type="inferred from homology"/>
<gene>
    <name evidence="3" type="ORF">LEP1GSC172_0014</name>
</gene>
<sequence>MPEYSVLLSKSAIKQLDKLPDNITYSFIKIIEDLAKNPRPQGSKKLKGRNGFRIRKGNYRIIYEIFDQKLIVEVIAIGDRKEIYK</sequence>
<dbReference type="PANTHER" id="PTHR35601:SF1">
    <property type="entry name" value="TOXIN RELE"/>
    <property type="match status" value="1"/>
</dbReference>
<dbReference type="OrthoDB" id="9805098at2"/>
<dbReference type="InterPro" id="IPR007712">
    <property type="entry name" value="RelE/ParE_toxin"/>
</dbReference>
<comment type="similarity">
    <text evidence="1">Belongs to the RelE toxin family.</text>
</comment>
<evidence type="ECO:0000313" key="4">
    <source>
        <dbReference type="Proteomes" id="UP000012112"/>
    </source>
</evidence>
<evidence type="ECO:0000256" key="1">
    <source>
        <dbReference type="ARBA" id="ARBA00006226"/>
    </source>
</evidence>
<keyword evidence="2" id="KW-1277">Toxin-antitoxin system</keyword>
<dbReference type="PANTHER" id="PTHR35601">
    <property type="entry name" value="TOXIN RELE"/>
    <property type="match status" value="1"/>
</dbReference>
<dbReference type="InterPro" id="IPR035093">
    <property type="entry name" value="RelE/ParE_toxin_dom_sf"/>
</dbReference>
<dbReference type="Proteomes" id="UP000012112">
    <property type="component" value="Unassembled WGS sequence"/>
</dbReference>
<reference evidence="3 4" key="1">
    <citation type="submission" date="2013-01" db="EMBL/GenBank/DDBJ databases">
        <authorList>
            <person name="Harkins D.M."/>
            <person name="Durkin A.S."/>
            <person name="Brinkac L.M."/>
            <person name="Haft D.H."/>
            <person name="Selengut J.D."/>
            <person name="Sanka R."/>
            <person name="DePew J."/>
            <person name="Purushe J."/>
            <person name="Matthias M.A."/>
            <person name="Vinetz J.M."/>
            <person name="Sutton G.G."/>
            <person name="Nierman W.C."/>
            <person name="Fouts D.E."/>
        </authorList>
    </citation>
    <scope>NUCLEOTIDE SEQUENCE [LARGE SCALE GENOMIC DNA]</scope>
    <source>
        <strain evidence="3 4">HAI1536</strain>
    </source>
</reference>
<protein>
    <submittedName>
        <fullName evidence="3">Plasmid stabilization system protein, RelE/ParE family</fullName>
    </submittedName>
</protein>
<organism evidence="3 4">
    <name type="scientific">Leptospira noguchii</name>
    <dbReference type="NCBI Taxonomy" id="28182"/>
    <lineage>
        <taxon>Bacteria</taxon>
        <taxon>Pseudomonadati</taxon>
        <taxon>Spirochaetota</taxon>
        <taxon>Spirochaetia</taxon>
        <taxon>Leptospirales</taxon>
        <taxon>Leptospiraceae</taxon>
        <taxon>Leptospira</taxon>
    </lineage>
</organism>
<accession>M6VQ16</accession>
<dbReference type="RefSeq" id="WP_002180643.1">
    <property type="nucleotide sequence ID" value="NZ_AKWD02000069.1"/>
</dbReference>
<dbReference type="Gene3D" id="3.30.2310.20">
    <property type="entry name" value="RelE-like"/>
    <property type="match status" value="1"/>
</dbReference>
<dbReference type="Pfam" id="PF05016">
    <property type="entry name" value="ParE_toxin"/>
    <property type="match status" value="1"/>
</dbReference>
<comment type="caution">
    <text evidence="3">The sequence shown here is derived from an EMBL/GenBank/DDBJ whole genome shotgun (WGS) entry which is preliminary data.</text>
</comment>
<dbReference type="SUPFAM" id="SSF143011">
    <property type="entry name" value="RelE-like"/>
    <property type="match status" value="1"/>
</dbReference>
<evidence type="ECO:0000256" key="2">
    <source>
        <dbReference type="ARBA" id="ARBA00022649"/>
    </source>
</evidence>